<dbReference type="SMR" id="A0A8T3AMY3"/>
<gene>
    <name evidence="2" type="ORF">KFK09_020688</name>
</gene>
<dbReference type="Proteomes" id="UP000829196">
    <property type="component" value="Unassembled WGS sequence"/>
</dbReference>
<proteinExistence type="predicted"/>
<sequence>MFLKVKVQIFISKKIQGSMAAKKMDALEECLEVEIEQLKSKILDLQTQVSDLKKDVSAIHDKFELKFFIMDRAANELSRAKYVSVHVCAHLISACSSLVHFCSSFIVCVHVRFI</sequence>
<evidence type="ECO:0000313" key="2">
    <source>
        <dbReference type="EMBL" id="KAI0497460.1"/>
    </source>
</evidence>
<keyword evidence="3" id="KW-1185">Reference proteome</keyword>
<organism evidence="2 3">
    <name type="scientific">Dendrobium nobile</name>
    <name type="common">Orchid</name>
    <dbReference type="NCBI Taxonomy" id="94219"/>
    <lineage>
        <taxon>Eukaryota</taxon>
        <taxon>Viridiplantae</taxon>
        <taxon>Streptophyta</taxon>
        <taxon>Embryophyta</taxon>
        <taxon>Tracheophyta</taxon>
        <taxon>Spermatophyta</taxon>
        <taxon>Magnoliopsida</taxon>
        <taxon>Liliopsida</taxon>
        <taxon>Asparagales</taxon>
        <taxon>Orchidaceae</taxon>
        <taxon>Epidendroideae</taxon>
        <taxon>Malaxideae</taxon>
        <taxon>Dendrobiinae</taxon>
        <taxon>Dendrobium</taxon>
    </lineage>
</organism>
<keyword evidence="1" id="KW-0175">Coiled coil</keyword>
<comment type="caution">
    <text evidence="2">The sequence shown here is derived from an EMBL/GenBank/DDBJ whole genome shotgun (WGS) entry which is preliminary data.</text>
</comment>
<feature type="coiled-coil region" evidence="1">
    <location>
        <begin position="21"/>
        <end position="55"/>
    </location>
</feature>
<reference evidence="2" key="1">
    <citation type="journal article" date="2022" name="Front. Genet.">
        <title>Chromosome-Scale Assembly of the Dendrobium nobile Genome Provides Insights Into the Molecular Mechanism of the Biosynthesis of the Medicinal Active Ingredient of Dendrobium.</title>
        <authorList>
            <person name="Xu Q."/>
            <person name="Niu S.-C."/>
            <person name="Li K.-L."/>
            <person name="Zheng P.-J."/>
            <person name="Zhang X.-J."/>
            <person name="Jia Y."/>
            <person name="Liu Y."/>
            <person name="Niu Y.-X."/>
            <person name="Yu L.-H."/>
            <person name="Chen D.-F."/>
            <person name="Zhang G.-Q."/>
        </authorList>
    </citation>
    <scope>NUCLEOTIDE SEQUENCE</scope>
    <source>
        <tissue evidence="2">Leaf</tissue>
    </source>
</reference>
<accession>A0A8T3AMY3</accession>
<name>A0A8T3AMY3_DENNO</name>
<dbReference type="AlphaFoldDB" id="A0A8T3AMY3"/>
<evidence type="ECO:0000256" key="1">
    <source>
        <dbReference type="SAM" id="Coils"/>
    </source>
</evidence>
<evidence type="ECO:0000313" key="3">
    <source>
        <dbReference type="Proteomes" id="UP000829196"/>
    </source>
</evidence>
<dbReference type="EMBL" id="JAGYWB010000015">
    <property type="protein sequence ID" value="KAI0497460.1"/>
    <property type="molecule type" value="Genomic_DNA"/>
</dbReference>
<protein>
    <submittedName>
        <fullName evidence="2">Uncharacterized protein</fullName>
    </submittedName>
</protein>